<evidence type="ECO:0000259" key="1">
    <source>
        <dbReference type="Pfam" id="PF08544"/>
    </source>
</evidence>
<organism evidence="2">
    <name type="scientific">human gut metagenome</name>
    <dbReference type="NCBI Taxonomy" id="408170"/>
    <lineage>
        <taxon>unclassified sequences</taxon>
        <taxon>metagenomes</taxon>
        <taxon>organismal metagenomes</taxon>
    </lineage>
</organism>
<comment type="caution">
    <text evidence="2">The sequence shown here is derived from an EMBL/GenBank/DDBJ whole genome shotgun (WGS) entry which is preliminary data.</text>
</comment>
<evidence type="ECO:0000313" key="2">
    <source>
        <dbReference type="EMBL" id="EKC51408.1"/>
    </source>
</evidence>
<accession>K1S187</accession>
<sequence>EQGMSGSGSAVFGVFTSSRRAKKCYDKLCESYKEVFLSQARFRRLQGALIKFNNSD</sequence>
<proteinExistence type="predicted"/>
<reference evidence="2" key="1">
    <citation type="journal article" date="2013" name="Environ. Microbiol.">
        <title>Microbiota from the distal guts of lean and obese adolescents exhibit partial functional redundancy besides clear differences in community structure.</title>
        <authorList>
            <person name="Ferrer M."/>
            <person name="Ruiz A."/>
            <person name="Lanza F."/>
            <person name="Haange S.B."/>
            <person name="Oberbach A."/>
            <person name="Till H."/>
            <person name="Bargiela R."/>
            <person name="Campoy C."/>
            <person name="Segura M.T."/>
            <person name="Richter M."/>
            <person name="von Bergen M."/>
            <person name="Seifert J."/>
            <person name="Suarez A."/>
        </authorList>
    </citation>
    <scope>NUCLEOTIDE SEQUENCE</scope>
</reference>
<name>K1S187_9ZZZZ</name>
<dbReference type="SUPFAM" id="SSF55060">
    <property type="entry name" value="GHMP Kinase, C-terminal domain"/>
    <property type="match status" value="1"/>
</dbReference>
<dbReference type="AlphaFoldDB" id="K1S187"/>
<dbReference type="Gene3D" id="3.30.70.890">
    <property type="entry name" value="GHMP kinase, C-terminal domain"/>
    <property type="match status" value="1"/>
</dbReference>
<protein>
    <recommendedName>
        <fullName evidence="1">GHMP kinase C-terminal domain-containing protein</fullName>
    </recommendedName>
</protein>
<dbReference type="InterPro" id="IPR036554">
    <property type="entry name" value="GHMP_kinase_C_sf"/>
</dbReference>
<dbReference type="EMBL" id="AJWZ01009408">
    <property type="protein sequence ID" value="EKC51408.1"/>
    <property type="molecule type" value="Genomic_DNA"/>
</dbReference>
<feature type="domain" description="GHMP kinase C-terminal" evidence="1">
    <location>
        <begin position="3"/>
        <end position="33"/>
    </location>
</feature>
<dbReference type="InterPro" id="IPR013750">
    <property type="entry name" value="GHMP_kinase_C_dom"/>
</dbReference>
<feature type="non-terminal residue" evidence="2">
    <location>
        <position position="1"/>
    </location>
</feature>
<gene>
    <name evidence="2" type="ORF">OBE_13623</name>
</gene>
<dbReference type="Pfam" id="PF08544">
    <property type="entry name" value="GHMP_kinases_C"/>
    <property type="match status" value="1"/>
</dbReference>